<dbReference type="Proteomes" id="UP001459277">
    <property type="component" value="Unassembled WGS sequence"/>
</dbReference>
<protein>
    <submittedName>
        <fullName evidence="1">Uncharacterized protein</fullName>
    </submittedName>
</protein>
<accession>A0AAW2DIL1</accession>
<dbReference type="EMBL" id="JAZDWU010000003">
    <property type="protein sequence ID" value="KAL0009140.1"/>
    <property type="molecule type" value="Genomic_DNA"/>
</dbReference>
<sequence length="62" mass="7085">VAVIWRFGSLAALEGGFFLFSEVELIETLRGAMMTLKMLGQVLLQFDSRFLAFVFLRQLLED</sequence>
<feature type="non-terminal residue" evidence="1">
    <location>
        <position position="1"/>
    </location>
</feature>
<reference evidence="1 2" key="1">
    <citation type="submission" date="2024-01" db="EMBL/GenBank/DDBJ databases">
        <title>A telomere-to-telomere, gap-free genome of sweet tea (Lithocarpus litseifolius).</title>
        <authorList>
            <person name="Zhou J."/>
        </authorList>
    </citation>
    <scope>NUCLEOTIDE SEQUENCE [LARGE SCALE GENOMIC DNA]</scope>
    <source>
        <strain evidence="1">Zhou-2022a</strain>
        <tissue evidence="1">Leaf</tissue>
    </source>
</reference>
<name>A0AAW2DIL1_9ROSI</name>
<dbReference type="AlphaFoldDB" id="A0AAW2DIL1"/>
<evidence type="ECO:0000313" key="1">
    <source>
        <dbReference type="EMBL" id="KAL0009140.1"/>
    </source>
</evidence>
<comment type="caution">
    <text evidence="1">The sequence shown here is derived from an EMBL/GenBank/DDBJ whole genome shotgun (WGS) entry which is preliminary data.</text>
</comment>
<proteinExistence type="predicted"/>
<organism evidence="1 2">
    <name type="scientific">Lithocarpus litseifolius</name>
    <dbReference type="NCBI Taxonomy" id="425828"/>
    <lineage>
        <taxon>Eukaryota</taxon>
        <taxon>Viridiplantae</taxon>
        <taxon>Streptophyta</taxon>
        <taxon>Embryophyta</taxon>
        <taxon>Tracheophyta</taxon>
        <taxon>Spermatophyta</taxon>
        <taxon>Magnoliopsida</taxon>
        <taxon>eudicotyledons</taxon>
        <taxon>Gunneridae</taxon>
        <taxon>Pentapetalae</taxon>
        <taxon>rosids</taxon>
        <taxon>fabids</taxon>
        <taxon>Fagales</taxon>
        <taxon>Fagaceae</taxon>
        <taxon>Lithocarpus</taxon>
    </lineage>
</organism>
<keyword evidence="2" id="KW-1185">Reference proteome</keyword>
<evidence type="ECO:0000313" key="2">
    <source>
        <dbReference type="Proteomes" id="UP001459277"/>
    </source>
</evidence>
<gene>
    <name evidence="1" type="ORF">SO802_010642</name>
</gene>